<dbReference type="AlphaFoldDB" id="A0A7W1WRZ1"/>
<evidence type="ECO:0000313" key="15">
    <source>
        <dbReference type="EMBL" id="MBA4494979.1"/>
    </source>
</evidence>
<evidence type="ECO:0000256" key="7">
    <source>
        <dbReference type="ARBA" id="ARBA00022989"/>
    </source>
</evidence>
<evidence type="ECO:0000256" key="4">
    <source>
        <dbReference type="ARBA" id="ARBA00022475"/>
    </source>
</evidence>
<dbReference type="PROSITE" id="PS00456">
    <property type="entry name" value="NA_SOLUT_SYMP_1"/>
    <property type="match status" value="1"/>
</dbReference>
<gene>
    <name evidence="15" type="ORF">H1191_11740</name>
</gene>
<dbReference type="EMBL" id="JACEIQ010000011">
    <property type="protein sequence ID" value="MBA4494979.1"/>
    <property type="molecule type" value="Genomic_DNA"/>
</dbReference>
<keyword evidence="4 14" id="KW-1003">Cell membrane</keyword>
<keyword evidence="9 14" id="KW-0406">Ion transport</keyword>
<comment type="subcellular location">
    <subcellularLocation>
        <location evidence="1 14">Cell membrane</location>
        <topology evidence="1 14">Multi-pass membrane protein</topology>
    </subcellularLocation>
</comment>
<evidence type="ECO:0000256" key="10">
    <source>
        <dbReference type="ARBA" id="ARBA00023136"/>
    </source>
</evidence>
<keyword evidence="10 14" id="KW-0472">Membrane</keyword>
<feature type="transmembrane region" description="Helical" evidence="14">
    <location>
        <begin position="66"/>
        <end position="92"/>
    </location>
</feature>
<dbReference type="InterPro" id="IPR050277">
    <property type="entry name" value="Sodium:Solute_Symporter"/>
</dbReference>
<evidence type="ECO:0000256" key="2">
    <source>
        <dbReference type="ARBA" id="ARBA00006434"/>
    </source>
</evidence>
<dbReference type="GO" id="GO:0031402">
    <property type="term" value="F:sodium ion binding"/>
    <property type="evidence" value="ECO:0007669"/>
    <property type="project" value="UniProtKB-UniRule"/>
</dbReference>
<feature type="transmembrane region" description="Helical" evidence="14">
    <location>
        <begin position="160"/>
        <end position="183"/>
    </location>
</feature>
<comment type="similarity">
    <text evidence="2 13">Belongs to the sodium:solute symporter (SSF) (TC 2.A.21) family.</text>
</comment>
<keyword evidence="3 14" id="KW-0813">Transport</keyword>
<dbReference type="InterPro" id="IPR018212">
    <property type="entry name" value="Na/solute_symporter_CS"/>
</dbReference>
<feature type="transmembrane region" description="Helical" evidence="14">
    <location>
        <begin position="227"/>
        <end position="253"/>
    </location>
</feature>
<evidence type="ECO:0000313" key="16">
    <source>
        <dbReference type="Proteomes" id="UP000535491"/>
    </source>
</evidence>
<feature type="transmembrane region" description="Helical" evidence="14">
    <location>
        <begin position="274"/>
        <end position="300"/>
    </location>
</feature>
<sequence>MDSAIIYSIIILYFLSMLGVGFYFTRKDLDHSDYFLGGNKLPGWALAFSERATGESAYMFLGAVGFIYITGLSGIWILVGMFFGVIFSWLFLAKQFMNERKKYNVYTLTDYIAVKFPAHNFIIRWISSLIIGTFFIFYISAQFAGAGKSLYSISGFNITWGTIIIAVIVIAYSCMGGFMSVVWTDVVQSFLMMATFIVVPIVAFTKIDSEKISIFESLAQVGNHADSWTGGLSGVGLGFLLFANFAWFFGWLGGQPQLSSRFMALKDEKELNSAKIVAIGWTLIVYMGAFLVGIFGMVLYPQGTLNDYEMILPHMMSDLLPTWLVGVFISAILAAIMSTASSQLMVITTSVSEDIIHKSLGIKLTSKGLVKISRISVIAGGLLGLILALTSDSLIYTLVSFAWAGIGNTFSAAVILIFFWKKTSGAGVIATIVTGFISAIVWNITPLETFITSRASTFFIAIIAGIIFSLLKPDKEIHLRKDQPSEHPAVQ</sequence>
<reference evidence="15 16" key="1">
    <citation type="submission" date="2020-07" db="EMBL/GenBank/DDBJ databases">
        <authorList>
            <person name="Feng H."/>
        </authorList>
    </citation>
    <scope>NUCLEOTIDE SEQUENCE [LARGE SCALE GENOMIC DNA]</scope>
    <source>
        <strain evidence="16">s-10</strain>
    </source>
</reference>
<feature type="transmembrane region" description="Helical" evidence="14">
    <location>
        <begin position="190"/>
        <end position="207"/>
    </location>
</feature>
<dbReference type="GO" id="GO:0005298">
    <property type="term" value="F:proline:sodium symporter activity"/>
    <property type="evidence" value="ECO:0007669"/>
    <property type="project" value="UniProtKB-UniRule"/>
</dbReference>
<keyword evidence="16" id="KW-1185">Reference proteome</keyword>
<evidence type="ECO:0000256" key="14">
    <source>
        <dbReference type="RuleBase" id="RU366012"/>
    </source>
</evidence>
<evidence type="ECO:0000256" key="9">
    <source>
        <dbReference type="ARBA" id="ARBA00023065"/>
    </source>
</evidence>
<comment type="caution">
    <text evidence="15">The sequence shown here is derived from an EMBL/GenBank/DDBJ whole genome shotgun (WGS) entry which is preliminary data.</text>
</comment>
<keyword evidence="14" id="KW-0029">Amino-acid transport</keyword>
<feature type="transmembrane region" description="Helical" evidence="14">
    <location>
        <begin position="451"/>
        <end position="471"/>
    </location>
</feature>
<evidence type="ECO:0000256" key="8">
    <source>
        <dbReference type="ARBA" id="ARBA00023053"/>
    </source>
</evidence>
<keyword evidence="7 14" id="KW-1133">Transmembrane helix</keyword>
<protein>
    <recommendedName>
        <fullName evidence="14">Sodium/proline symporter</fullName>
    </recommendedName>
    <alternativeName>
        <fullName evidence="14">Proline permease</fullName>
    </alternativeName>
</protein>
<feature type="transmembrane region" description="Helical" evidence="14">
    <location>
        <begin position="5"/>
        <end position="24"/>
    </location>
</feature>
<feature type="transmembrane region" description="Helical" evidence="14">
    <location>
        <begin position="395"/>
        <end position="419"/>
    </location>
</feature>
<feature type="transmembrane region" description="Helical" evidence="14">
    <location>
        <begin position="426"/>
        <end position="445"/>
    </location>
</feature>
<dbReference type="NCBIfam" id="TIGR00813">
    <property type="entry name" value="sss"/>
    <property type="match status" value="1"/>
</dbReference>
<evidence type="ECO:0000256" key="13">
    <source>
        <dbReference type="RuleBase" id="RU362091"/>
    </source>
</evidence>
<dbReference type="InterPro" id="IPR011851">
    <property type="entry name" value="Na/Pro_symporter"/>
</dbReference>
<proteinExistence type="inferred from homology"/>
<dbReference type="PANTHER" id="PTHR48086">
    <property type="entry name" value="SODIUM/PROLINE SYMPORTER-RELATED"/>
    <property type="match status" value="1"/>
</dbReference>
<comment type="catalytic activity">
    <reaction evidence="12">
        <text>L-proline(in) + Na(+)(in) = L-proline(out) + Na(+)(out)</text>
        <dbReference type="Rhea" id="RHEA:28967"/>
        <dbReference type="ChEBI" id="CHEBI:29101"/>
        <dbReference type="ChEBI" id="CHEBI:60039"/>
    </reaction>
</comment>
<keyword evidence="5 14" id="KW-0812">Transmembrane</keyword>
<keyword evidence="11 14" id="KW-0739">Sodium transport</keyword>
<feature type="transmembrane region" description="Helical" evidence="14">
    <location>
        <begin position="320"/>
        <end position="347"/>
    </location>
</feature>
<evidence type="ECO:0000256" key="1">
    <source>
        <dbReference type="ARBA" id="ARBA00004651"/>
    </source>
</evidence>
<keyword evidence="8 14" id="KW-0915">Sodium</keyword>
<evidence type="ECO:0000256" key="6">
    <source>
        <dbReference type="ARBA" id="ARBA00022847"/>
    </source>
</evidence>
<organism evidence="15 16">
    <name type="scientific">Paenactinomyces guangxiensis</name>
    <dbReference type="NCBI Taxonomy" id="1490290"/>
    <lineage>
        <taxon>Bacteria</taxon>
        <taxon>Bacillati</taxon>
        <taxon>Bacillota</taxon>
        <taxon>Bacilli</taxon>
        <taxon>Bacillales</taxon>
        <taxon>Thermoactinomycetaceae</taxon>
        <taxon>Paenactinomyces</taxon>
    </lineage>
</organism>
<name>A0A7W1WRZ1_9BACL</name>
<feature type="transmembrane region" description="Helical" evidence="14">
    <location>
        <begin position="121"/>
        <end position="140"/>
    </location>
</feature>
<dbReference type="InterPro" id="IPR038377">
    <property type="entry name" value="Na/Glc_symporter_sf"/>
</dbReference>
<dbReference type="Pfam" id="PF00474">
    <property type="entry name" value="SSF"/>
    <property type="match status" value="1"/>
</dbReference>
<dbReference type="InterPro" id="IPR001734">
    <property type="entry name" value="Na/solute_symporter"/>
</dbReference>
<dbReference type="CDD" id="cd11475">
    <property type="entry name" value="SLC5sbd_PutP"/>
    <property type="match status" value="1"/>
</dbReference>
<evidence type="ECO:0000256" key="3">
    <source>
        <dbReference type="ARBA" id="ARBA00022448"/>
    </source>
</evidence>
<comment type="function">
    <text evidence="14">Catalyzes the sodium-dependent uptake of extracellular L-proline.</text>
</comment>
<dbReference type="GO" id="GO:0015824">
    <property type="term" value="P:proline transport"/>
    <property type="evidence" value="ECO:0007669"/>
    <property type="project" value="UniProtKB-UniRule"/>
</dbReference>
<dbReference type="Proteomes" id="UP000535491">
    <property type="component" value="Unassembled WGS sequence"/>
</dbReference>
<evidence type="ECO:0000256" key="5">
    <source>
        <dbReference type="ARBA" id="ARBA00022692"/>
    </source>
</evidence>
<dbReference type="GO" id="GO:0005886">
    <property type="term" value="C:plasma membrane"/>
    <property type="evidence" value="ECO:0007669"/>
    <property type="project" value="UniProtKB-SubCell"/>
</dbReference>
<keyword evidence="6 14" id="KW-0769">Symport</keyword>
<evidence type="ECO:0000256" key="11">
    <source>
        <dbReference type="ARBA" id="ARBA00023201"/>
    </source>
</evidence>
<evidence type="ECO:0000256" key="12">
    <source>
        <dbReference type="ARBA" id="ARBA00033708"/>
    </source>
</evidence>
<dbReference type="Gene3D" id="1.20.1730.10">
    <property type="entry name" value="Sodium/glucose cotransporter"/>
    <property type="match status" value="1"/>
</dbReference>
<feature type="transmembrane region" description="Helical" evidence="14">
    <location>
        <begin position="368"/>
        <end position="389"/>
    </location>
</feature>
<dbReference type="PROSITE" id="PS50283">
    <property type="entry name" value="NA_SOLUT_SYMP_3"/>
    <property type="match status" value="1"/>
</dbReference>
<dbReference type="PANTHER" id="PTHR48086:SF3">
    <property type="entry name" value="SODIUM_PROLINE SYMPORTER"/>
    <property type="match status" value="1"/>
</dbReference>
<accession>A0A7W1WRZ1</accession>
<dbReference type="RefSeq" id="WP_181752219.1">
    <property type="nucleotide sequence ID" value="NZ_JACEIQ010000011.1"/>
</dbReference>